<evidence type="ECO:0000313" key="2">
    <source>
        <dbReference type="EMBL" id="MBA8952131.1"/>
    </source>
</evidence>
<evidence type="ECO:0000256" key="1">
    <source>
        <dbReference type="SAM" id="Phobius"/>
    </source>
</evidence>
<accession>A0A7W3LPU9</accession>
<feature type="transmembrane region" description="Helical" evidence="1">
    <location>
        <begin position="112"/>
        <end position="131"/>
    </location>
</feature>
<comment type="caution">
    <text evidence="2">The sequence shown here is derived from an EMBL/GenBank/DDBJ whole genome shotgun (WGS) entry which is preliminary data.</text>
</comment>
<dbReference type="Proteomes" id="UP000572680">
    <property type="component" value="Unassembled WGS sequence"/>
</dbReference>
<keyword evidence="1" id="KW-0472">Membrane</keyword>
<proteinExistence type="predicted"/>
<evidence type="ECO:0008006" key="4">
    <source>
        <dbReference type="Google" id="ProtNLM"/>
    </source>
</evidence>
<organism evidence="2 3">
    <name type="scientific">Actinomadura namibiensis</name>
    <dbReference type="NCBI Taxonomy" id="182080"/>
    <lineage>
        <taxon>Bacteria</taxon>
        <taxon>Bacillati</taxon>
        <taxon>Actinomycetota</taxon>
        <taxon>Actinomycetes</taxon>
        <taxon>Streptosporangiales</taxon>
        <taxon>Thermomonosporaceae</taxon>
        <taxon>Actinomadura</taxon>
    </lineage>
</organism>
<sequence>MLFWVLLAGGLAARYAAGRRTLGAVLLACVPLTDLVLLGATVLSVRDGAEPTVWHGLSAAYLGLTVVYGHRTVRWADAGFARRFGAAVPPPRPAPHGRAAVVDAWTSWLRFLLAYAVSAGMIFGLVALVGGPDRGAPLLVWLNPLTKILIYSLIWPLATTLRPGRATG</sequence>
<dbReference type="RefSeq" id="WP_182844402.1">
    <property type="nucleotide sequence ID" value="NZ_BAAALP010000046.1"/>
</dbReference>
<name>A0A7W3LPU9_ACTNM</name>
<feature type="transmembrane region" description="Helical" evidence="1">
    <location>
        <begin position="138"/>
        <end position="158"/>
    </location>
</feature>
<keyword evidence="1" id="KW-0812">Transmembrane</keyword>
<keyword evidence="1" id="KW-1133">Transmembrane helix</keyword>
<keyword evidence="3" id="KW-1185">Reference proteome</keyword>
<feature type="transmembrane region" description="Helical" evidence="1">
    <location>
        <begin position="22"/>
        <end position="45"/>
    </location>
</feature>
<protein>
    <recommendedName>
        <fullName evidence="4">Membrane protein YmcC</fullName>
    </recommendedName>
</protein>
<dbReference type="AlphaFoldDB" id="A0A7W3LPU9"/>
<feature type="transmembrane region" description="Helical" evidence="1">
    <location>
        <begin position="52"/>
        <end position="70"/>
    </location>
</feature>
<dbReference type="EMBL" id="JACJIA010000004">
    <property type="protein sequence ID" value="MBA8952131.1"/>
    <property type="molecule type" value="Genomic_DNA"/>
</dbReference>
<evidence type="ECO:0000313" key="3">
    <source>
        <dbReference type="Proteomes" id="UP000572680"/>
    </source>
</evidence>
<reference evidence="2 3" key="1">
    <citation type="submission" date="2020-08" db="EMBL/GenBank/DDBJ databases">
        <title>Genomic Encyclopedia of Type Strains, Phase IV (KMG-IV): sequencing the most valuable type-strain genomes for metagenomic binning, comparative biology and taxonomic classification.</title>
        <authorList>
            <person name="Goeker M."/>
        </authorList>
    </citation>
    <scope>NUCLEOTIDE SEQUENCE [LARGE SCALE GENOMIC DNA]</scope>
    <source>
        <strain evidence="2 3">DSM 44197</strain>
    </source>
</reference>
<gene>
    <name evidence="2" type="ORF">HNR61_003771</name>
</gene>